<accession>A0A6A3IQL6</accession>
<name>A0A6A3IQL6_9STRA</name>
<evidence type="ECO:0000313" key="6">
    <source>
        <dbReference type="Proteomes" id="UP000435112"/>
    </source>
</evidence>
<organism evidence="1 4">
    <name type="scientific">Phytophthora rubi</name>
    <dbReference type="NCBI Taxonomy" id="129364"/>
    <lineage>
        <taxon>Eukaryota</taxon>
        <taxon>Sar</taxon>
        <taxon>Stramenopiles</taxon>
        <taxon>Oomycota</taxon>
        <taxon>Peronosporomycetes</taxon>
        <taxon>Peronosporales</taxon>
        <taxon>Peronosporaceae</taxon>
        <taxon>Phytophthora</taxon>
    </lineage>
</organism>
<proteinExistence type="predicted"/>
<dbReference type="Proteomes" id="UP000435112">
    <property type="component" value="Unassembled WGS sequence"/>
</dbReference>
<evidence type="ECO:0000313" key="4">
    <source>
        <dbReference type="Proteomes" id="UP000429607"/>
    </source>
</evidence>
<evidence type="ECO:0000313" key="5">
    <source>
        <dbReference type="Proteomes" id="UP000434957"/>
    </source>
</evidence>
<dbReference type="Proteomes" id="UP000434957">
    <property type="component" value="Unassembled WGS sequence"/>
</dbReference>
<comment type="caution">
    <text evidence="1">The sequence shown here is derived from an EMBL/GenBank/DDBJ whole genome shotgun (WGS) entry which is preliminary data.</text>
</comment>
<dbReference type="AlphaFoldDB" id="A0A6A3IQL6"/>
<dbReference type="Proteomes" id="UP000429607">
    <property type="component" value="Unassembled WGS sequence"/>
</dbReference>
<evidence type="ECO:0000313" key="2">
    <source>
        <dbReference type="EMBL" id="KAE8987048.1"/>
    </source>
</evidence>
<evidence type="ECO:0000313" key="1">
    <source>
        <dbReference type="EMBL" id="KAE8984062.1"/>
    </source>
</evidence>
<dbReference type="EMBL" id="QXFU01002340">
    <property type="protein sequence ID" value="KAE8987048.1"/>
    <property type="molecule type" value="Genomic_DNA"/>
</dbReference>
<dbReference type="OrthoDB" id="103220at2759"/>
<evidence type="ECO:0000313" key="3">
    <source>
        <dbReference type="EMBL" id="KAE9300187.1"/>
    </source>
</evidence>
<gene>
    <name evidence="1" type="ORF">PR001_g23278</name>
    <name evidence="2" type="ORF">PR002_g22167</name>
    <name evidence="3" type="ORF">PR003_g22806</name>
</gene>
<keyword evidence="5" id="KW-1185">Reference proteome</keyword>
<protein>
    <submittedName>
        <fullName evidence="1">Uncharacterized protein</fullName>
    </submittedName>
</protein>
<reference evidence="4 6" key="1">
    <citation type="submission" date="2018-09" db="EMBL/GenBank/DDBJ databases">
        <title>Genomic investigation of the strawberry pathogen Phytophthora fragariae indicates pathogenicity is determined by transcriptional variation in three key races.</title>
        <authorList>
            <person name="Adams T.M."/>
            <person name="Armitage A.D."/>
            <person name="Sobczyk M.K."/>
            <person name="Bates H.J."/>
            <person name="Dunwell J.M."/>
            <person name="Nellist C.F."/>
            <person name="Harrison R.J."/>
        </authorList>
    </citation>
    <scope>NUCLEOTIDE SEQUENCE [LARGE SCALE GENOMIC DNA]</scope>
    <source>
        <strain evidence="1 4">SCRP249</strain>
        <strain evidence="2 6">SCRP324</strain>
        <strain evidence="3 5">SCRP333</strain>
    </source>
</reference>
<sequence>MCRTTDPSATLFTAPAGILAGSPLSLPLCYSYPTNKAAVVEAPTKQAVQRTGLEFVLCAEGIRFTDLAFAREVRRRVAELKRSAEASDAEGNNTRLAQRTLKFRRMV</sequence>
<dbReference type="EMBL" id="QXFT01002317">
    <property type="protein sequence ID" value="KAE9300187.1"/>
    <property type="molecule type" value="Genomic_DNA"/>
</dbReference>
<dbReference type="EMBL" id="QXFV01002730">
    <property type="protein sequence ID" value="KAE8984062.1"/>
    <property type="molecule type" value="Genomic_DNA"/>
</dbReference>